<evidence type="ECO:0000313" key="1">
    <source>
        <dbReference type="EMBL" id="GHA64983.1"/>
    </source>
</evidence>
<protein>
    <submittedName>
        <fullName evidence="1">Uncharacterized protein</fullName>
    </submittedName>
</protein>
<comment type="caution">
    <text evidence="1">The sequence shown here is derived from an EMBL/GenBank/DDBJ whole genome shotgun (WGS) entry which is preliminary data.</text>
</comment>
<gene>
    <name evidence="1" type="ORF">GCM10009007_01790</name>
</gene>
<reference evidence="1" key="1">
    <citation type="journal article" date="2014" name="Int. J. Syst. Evol. Microbiol.">
        <title>Complete genome sequence of Corynebacterium casei LMG S-19264T (=DSM 44701T), isolated from a smear-ripened cheese.</title>
        <authorList>
            <consortium name="US DOE Joint Genome Institute (JGI-PGF)"/>
            <person name="Walter F."/>
            <person name="Albersmeier A."/>
            <person name="Kalinowski J."/>
            <person name="Ruckert C."/>
        </authorList>
    </citation>
    <scope>NUCLEOTIDE SEQUENCE</scope>
    <source>
        <strain evidence="1">KCTC 32501</strain>
    </source>
</reference>
<proteinExistence type="predicted"/>
<evidence type="ECO:0000313" key="2">
    <source>
        <dbReference type="Proteomes" id="UP000614287"/>
    </source>
</evidence>
<sequence length="134" mass="16107">MFKRIQYEQLNSRQKENFNFQKIAAELADYGFNCMWLNDDWQGADFIACHIDGNQFIKVQLKGRLNIDKKYYGKDIWIAFKQDDNWYVYPHDIVQEKLLEMGLMAGSKSWDENGGYSWPRIPKHVFKYMTQYQV</sequence>
<dbReference type="AlphaFoldDB" id="A0A8J3CM45"/>
<dbReference type="RefSeq" id="WP_189490396.1">
    <property type="nucleotide sequence ID" value="NZ_BMZG01000001.1"/>
</dbReference>
<dbReference type="Proteomes" id="UP000614287">
    <property type="component" value="Unassembled WGS sequence"/>
</dbReference>
<name>A0A8J3CM45_9BURK</name>
<accession>A0A8J3CM45</accession>
<organism evidence="1 2">
    <name type="scientific">Formosimonas limnophila</name>
    <dbReference type="NCBI Taxonomy" id="1384487"/>
    <lineage>
        <taxon>Bacteria</taxon>
        <taxon>Pseudomonadati</taxon>
        <taxon>Pseudomonadota</taxon>
        <taxon>Betaproteobacteria</taxon>
        <taxon>Burkholderiales</taxon>
        <taxon>Burkholderiaceae</taxon>
        <taxon>Formosimonas</taxon>
    </lineage>
</organism>
<keyword evidence="2" id="KW-1185">Reference proteome</keyword>
<dbReference type="EMBL" id="BMZG01000001">
    <property type="protein sequence ID" value="GHA64983.1"/>
    <property type="molecule type" value="Genomic_DNA"/>
</dbReference>
<reference evidence="1" key="2">
    <citation type="submission" date="2020-09" db="EMBL/GenBank/DDBJ databases">
        <authorList>
            <person name="Sun Q."/>
            <person name="Kim S."/>
        </authorList>
    </citation>
    <scope>NUCLEOTIDE SEQUENCE</scope>
    <source>
        <strain evidence="1">KCTC 32501</strain>
    </source>
</reference>